<keyword evidence="3" id="KW-0949">S-adenosyl-L-methionine</keyword>
<reference evidence="5 6" key="1">
    <citation type="journal article" date="2015" name="Int. J. Syst. Evol. Microbiol.">
        <title>Nitrosospira lacus sp. nov., a psychrotolerant, ammonia-oxidizing bacterium from sandy lake sediment.</title>
        <authorList>
            <person name="Urakawa H."/>
            <person name="Garcia J.C."/>
            <person name="Nielsen J.L."/>
            <person name="Le V.Q."/>
            <person name="Kozlowski J.A."/>
            <person name="Stein L.Y."/>
            <person name="Lim C.K."/>
            <person name="Pommerening-Roser A."/>
            <person name="Martens-Habbena W."/>
            <person name="Stahl D.A."/>
            <person name="Klotz M.G."/>
        </authorList>
    </citation>
    <scope>NUCLEOTIDE SEQUENCE [LARGE SCALE GENOMIC DNA]</scope>
    <source>
        <strain evidence="5 6">APG3</strain>
    </source>
</reference>
<gene>
    <name evidence="5" type="ORF">EBAPG3_006715</name>
</gene>
<evidence type="ECO:0000256" key="1">
    <source>
        <dbReference type="ARBA" id="ARBA00022603"/>
    </source>
</evidence>
<dbReference type="SUPFAM" id="SSF48452">
    <property type="entry name" value="TPR-like"/>
    <property type="match status" value="1"/>
</dbReference>
<protein>
    <submittedName>
        <fullName evidence="5">Chemotaxis protein CheR</fullName>
    </submittedName>
</protein>
<evidence type="ECO:0000256" key="2">
    <source>
        <dbReference type="ARBA" id="ARBA00022679"/>
    </source>
</evidence>
<dbReference type="Proteomes" id="UP000012179">
    <property type="component" value="Chromosome"/>
</dbReference>
<evidence type="ECO:0000259" key="4">
    <source>
        <dbReference type="PROSITE" id="PS50123"/>
    </source>
</evidence>
<keyword evidence="1" id="KW-0489">Methyltransferase</keyword>
<dbReference type="PANTHER" id="PTHR24422">
    <property type="entry name" value="CHEMOTAXIS PROTEIN METHYLTRANSFERASE"/>
    <property type="match status" value="1"/>
</dbReference>
<accession>A0A1W6SNW9</accession>
<evidence type="ECO:0000313" key="5">
    <source>
        <dbReference type="EMBL" id="ARO87486.1"/>
    </source>
</evidence>
<dbReference type="AlphaFoldDB" id="A0A1W6SNW9"/>
<dbReference type="PANTHER" id="PTHR24422:SF19">
    <property type="entry name" value="CHEMOTAXIS PROTEIN METHYLTRANSFERASE"/>
    <property type="match status" value="1"/>
</dbReference>
<dbReference type="eggNOG" id="COG0457">
    <property type="taxonomic scope" value="Bacteria"/>
</dbReference>
<dbReference type="RefSeq" id="WP_004178940.1">
    <property type="nucleotide sequence ID" value="NZ_CP021106.3"/>
</dbReference>
<dbReference type="InterPro" id="IPR011990">
    <property type="entry name" value="TPR-like_helical_dom_sf"/>
</dbReference>
<organism evidence="5 6">
    <name type="scientific">Nitrosospira lacus</name>
    <dbReference type="NCBI Taxonomy" id="1288494"/>
    <lineage>
        <taxon>Bacteria</taxon>
        <taxon>Pseudomonadati</taxon>
        <taxon>Pseudomonadota</taxon>
        <taxon>Betaproteobacteria</taxon>
        <taxon>Nitrosomonadales</taxon>
        <taxon>Nitrosomonadaceae</taxon>
        <taxon>Nitrosospira</taxon>
    </lineage>
</organism>
<keyword evidence="6" id="KW-1185">Reference proteome</keyword>
<dbReference type="EMBL" id="CP021106">
    <property type="protein sequence ID" value="ARO87486.1"/>
    <property type="molecule type" value="Genomic_DNA"/>
</dbReference>
<dbReference type="Gene3D" id="3.40.50.150">
    <property type="entry name" value="Vaccinia Virus protein VP39"/>
    <property type="match status" value="1"/>
</dbReference>
<dbReference type="SMART" id="SM00028">
    <property type="entry name" value="TPR"/>
    <property type="match status" value="3"/>
</dbReference>
<sequence>MPDMQLTVPHLLLSRLSELLAMQMGLYYPEKRWSDLERGIAAAAPALGMRNTEACIHQLLSAPLTRKQIEILACHLTVGETYFFREKKCFDVLKEHIFPELIRACAQANRQLRIWSAGCCTGEEPYSIAMLLDQLTQHSAEWNATILATDINPVFLQKAAEGVYGEWSFRDTPPAIKERYFKRRKNGKFEILPHIRKRVTFSYLNLTEDVYPSLTHGIHAMDMIFCRNVLMYFKPEVIKKIGQNFHRALGDGGWLIVSPVEVSNSLFPRFKAITFPGAVLYQKNKIPGSQTNMHECMASTQNPVPNNTLFMPAPASGQMSYFQDGETSFALESAKTETLSAGVNVAAQPHKIRQVETHPVHHERHHAYYDTARSHANLGKLAEAIEWCEKAIAADKLNPVNHYLLATLQQEVGQGGLAAQSLLRTLYLDPDFVLAHFALANLCLSQGRAREAKRHFDNTLTLLHRFPPDALLPESEGLTAGGLIEIIHSLDRFHRTRPRGFERENNA</sequence>
<dbReference type="KEGG" id="nlc:EBAPG3_006715"/>
<keyword evidence="2" id="KW-0808">Transferase</keyword>
<dbReference type="InterPro" id="IPR019734">
    <property type="entry name" value="TPR_rpt"/>
</dbReference>
<dbReference type="InterPro" id="IPR029063">
    <property type="entry name" value="SAM-dependent_MTases_sf"/>
</dbReference>
<feature type="domain" description="CheR-type methyltransferase" evidence="4">
    <location>
        <begin position="1"/>
        <end position="286"/>
    </location>
</feature>
<dbReference type="GO" id="GO:0032259">
    <property type="term" value="P:methylation"/>
    <property type="evidence" value="ECO:0007669"/>
    <property type="project" value="UniProtKB-KW"/>
</dbReference>
<evidence type="ECO:0000256" key="3">
    <source>
        <dbReference type="ARBA" id="ARBA00022691"/>
    </source>
</evidence>
<dbReference type="Gene3D" id="1.25.40.10">
    <property type="entry name" value="Tetratricopeptide repeat domain"/>
    <property type="match status" value="1"/>
</dbReference>
<proteinExistence type="predicted"/>
<dbReference type="CDD" id="cd02440">
    <property type="entry name" value="AdoMet_MTases"/>
    <property type="match status" value="1"/>
</dbReference>
<dbReference type="InterPro" id="IPR000780">
    <property type="entry name" value="CheR_MeTrfase"/>
</dbReference>
<dbReference type="InterPro" id="IPR022642">
    <property type="entry name" value="CheR_C"/>
</dbReference>
<dbReference type="SUPFAM" id="SSF53335">
    <property type="entry name" value="S-adenosyl-L-methionine-dependent methyltransferases"/>
    <property type="match status" value="1"/>
</dbReference>
<dbReference type="GO" id="GO:0008757">
    <property type="term" value="F:S-adenosylmethionine-dependent methyltransferase activity"/>
    <property type="evidence" value="ECO:0007669"/>
    <property type="project" value="InterPro"/>
</dbReference>
<dbReference type="InterPro" id="IPR050903">
    <property type="entry name" value="Bact_Chemotaxis_MeTrfase"/>
</dbReference>
<dbReference type="Pfam" id="PF01739">
    <property type="entry name" value="CheR"/>
    <property type="match status" value="1"/>
</dbReference>
<evidence type="ECO:0000313" key="6">
    <source>
        <dbReference type="Proteomes" id="UP000012179"/>
    </source>
</evidence>
<dbReference type="SMART" id="SM00138">
    <property type="entry name" value="MeTrc"/>
    <property type="match status" value="1"/>
</dbReference>
<dbReference type="eggNOG" id="COG1352">
    <property type="taxonomic scope" value="Bacteria"/>
</dbReference>
<name>A0A1W6SNW9_9PROT</name>
<dbReference type="PROSITE" id="PS50123">
    <property type="entry name" value="CHER"/>
    <property type="match status" value="1"/>
</dbReference>